<comment type="similarity">
    <text evidence="1">Belongs to the glycosyl hydrolase 29 family.</text>
</comment>
<evidence type="ECO:0000313" key="7">
    <source>
        <dbReference type="EMBL" id="WPJ95368.1"/>
    </source>
</evidence>
<organism evidence="7 8">
    <name type="scientific">Coraliomargarita algicola</name>
    <dbReference type="NCBI Taxonomy" id="3092156"/>
    <lineage>
        <taxon>Bacteria</taxon>
        <taxon>Pseudomonadati</taxon>
        <taxon>Verrucomicrobiota</taxon>
        <taxon>Opitutia</taxon>
        <taxon>Puniceicoccales</taxon>
        <taxon>Coraliomargaritaceae</taxon>
        <taxon>Coraliomargarita</taxon>
    </lineage>
</organism>
<feature type="domain" description="Glycoside hydrolase family 29 N-terminal" evidence="6">
    <location>
        <begin position="266"/>
        <end position="326"/>
    </location>
</feature>
<gene>
    <name evidence="7" type="ORF">SH580_18260</name>
</gene>
<dbReference type="SUPFAM" id="SSF51445">
    <property type="entry name" value="(Trans)glycosidases"/>
    <property type="match status" value="1"/>
</dbReference>
<dbReference type="Gene3D" id="2.60.120.260">
    <property type="entry name" value="Galactose-binding domain-like"/>
    <property type="match status" value="1"/>
</dbReference>
<keyword evidence="3" id="KW-0732">Signal</keyword>
<proteinExistence type="inferred from homology"/>
<dbReference type="SMART" id="SM00812">
    <property type="entry name" value="Alpha_L_fucos"/>
    <property type="match status" value="1"/>
</dbReference>
<keyword evidence="5" id="KW-0326">Glycosidase</keyword>
<protein>
    <recommendedName>
        <fullName evidence="2">alpha-L-fucosidase</fullName>
        <ecNumber evidence="2">3.2.1.51</ecNumber>
    </recommendedName>
</protein>
<evidence type="ECO:0000313" key="8">
    <source>
        <dbReference type="Proteomes" id="UP001324993"/>
    </source>
</evidence>
<reference evidence="7 8" key="1">
    <citation type="submission" date="2023-11" db="EMBL/GenBank/DDBJ databases">
        <title>Coraliomargarita sp. nov., isolated from marine algae.</title>
        <authorList>
            <person name="Lee J.K."/>
            <person name="Baek J.H."/>
            <person name="Kim J.M."/>
            <person name="Choi D.G."/>
            <person name="Jeon C.O."/>
        </authorList>
    </citation>
    <scope>NUCLEOTIDE SEQUENCE [LARGE SCALE GENOMIC DNA]</scope>
    <source>
        <strain evidence="7 8">J2-16</strain>
    </source>
</reference>
<keyword evidence="8" id="KW-1185">Reference proteome</keyword>
<dbReference type="InterPro" id="IPR000933">
    <property type="entry name" value="Glyco_hydro_29"/>
</dbReference>
<dbReference type="PANTHER" id="PTHR10030">
    <property type="entry name" value="ALPHA-L-FUCOSIDASE"/>
    <property type="match status" value="1"/>
</dbReference>
<dbReference type="Gene3D" id="3.20.20.80">
    <property type="entry name" value="Glycosidases"/>
    <property type="match status" value="1"/>
</dbReference>
<name>A0ABZ0RJW0_9BACT</name>
<evidence type="ECO:0000259" key="6">
    <source>
        <dbReference type="Pfam" id="PF01120"/>
    </source>
</evidence>
<dbReference type="Pfam" id="PF01120">
    <property type="entry name" value="Alpha_L_fucos"/>
    <property type="match status" value="2"/>
</dbReference>
<evidence type="ECO:0000256" key="1">
    <source>
        <dbReference type="ARBA" id="ARBA00007951"/>
    </source>
</evidence>
<dbReference type="InterPro" id="IPR057739">
    <property type="entry name" value="Glyco_hydro_29_N"/>
</dbReference>
<dbReference type="Proteomes" id="UP001324993">
    <property type="component" value="Chromosome"/>
</dbReference>
<evidence type="ECO:0000256" key="2">
    <source>
        <dbReference type="ARBA" id="ARBA00012662"/>
    </source>
</evidence>
<accession>A0ABZ0RJW0</accession>
<sequence length="443" mass="49730">MKLSHPVPSTAQLAWQRTETNAFFHFSPNTFTGLEWGDGSESPAIFNPTQLDCRQWARAAKQGGLRIAILTAKHHDGFCLWPTKTTEHSVKSSPWKNGKGDVVREFVDACRCEGLMVGLYLSPWDRHEQCYGDSPRYNDFYCAQLEELLTNYGELHEVWFDGACVKGPNGEMQEYDWERYFALVKQLQPNAVTFGDGGTDVRWVGNELGIAGETSWSTIDPDFIKYPGDSGIAQAVGAVATVDKEQRLREGDAPDACALRVWRAVECDVSIRPGWFYHPEEDDQVRSPEGLIQLYFESVGRNGVLLLNLPITPEGLLHETDAKNLEAYNIEKKRIFTDDLVKSVVASETTEELSPEAPWIVNVSLLGKRAVTVLCLQEAVEHGQRIAEHHVEVNEGGEWRTLVRGTTVGYKRLYRFDPIECAELRVVVTQLFGAPQFSDIGAF</sequence>
<evidence type="ECO:0000256" key="5">
    <source>
        <dbReference type="ARBA" id="ARBA00023295"/>
    </source>
</evidence>
<dbReference type="PANTHER" id="PTHR10030:SF37">
    <property type="entry name" value="ALPHA-L-FUCOSIDASE-RELATED"/>
    <property type="match status" value="1"/>
</dbReference>
<evidence type="ECO:0000256" key="3">
    <source>
        <dbReference type="ARBA" id="ARBA00022729"/>
    </source>
</evidence>
<dbReference type="InterPro" id="IPR017853">
    <property type="entry name" value="GH"/>
</dbReference>
<keyword evidence="4" id="KW-0378">Hydrolase</keyword>
<dbReference type="RefSeq" id="WP_319832257.1">
    <property type="nucleotide sequence ID" value="NZ_CP138858.1"/>
</dbReference>
<dbReference type="EC" id="3.2.1.51" evidence="2"/>
<dbReference type="EMBL" id="CP138858">
    <property type="protein sequence ID" value="WPJ95368.1"/>
    <property type="molecule type" value="Genomic_DNA"/>
</dbReference>
<feature type="domain" description="Glycoside hydrolase family 29 N-terminal" evidence="6">
    <location>
        <begin position="43"/>
        <end position="193"/>
    </location>
</feature>
<evidence type="ECO:0000256" key="4">
    <source>
        <dbReference type="ARBA" id="ARBA00022801"/>
    </source>
</evidence>